<evidence type="ECO:0000256" key="6">
    <source>
        <dbReference type="ARBA" id="ARBA00023136"/>
    </source>
</evidence>
<dbReference type="PANTHER" id="PTHR10778">
    <property type="entry name" value="SOLUTE CARRIER FAMILY 35 MEMBER B"/>
    <property type="match status" value="1"/>
</dbReference>
<evidence type="ECO:0000256" key="5">
    <source>
        <dbReference type="ARBA" id="ARBA00022989"/>
    </source>
</evidence>
<comment type="subcellular location">
    <subcellularLocation>
        <location evidence="1">Membrane</location>
        <topology evidence="1">Multi-pass membrane protein</topology>
    </subcellularLocation>
</comment>
<reference evidence="9" key="1">
    <citation type="journal article" date="2019" name="Plant J.">
        <title>Chlorella vulgaris genome assembly and annotation reveals the molecular basis for metabolic acclimation to high light conditions.</title>
        <authorList>
            <person name="Cecchin M."/>
            <person name="Marcolungo L."/>
            <person name="Rossato M."/>
            <person name="Girolomoni L."/>
            <person name="Cosentino E."/>
            <person name="Cuine S."/>
            <person name="Li-Beisson Y."/>
            <person name="Delledonne M."/>
            <person name="Ballottari M."/>
        </authorList>
    </citation>
    <scope>NUCLEOTIDE SEQUENCE</scope>
    <source>
        <strain evidence="9">211/11P</strain>
    </source>
</reference>
<feature type="transmembrane region" description="Helical" evidence="8">
    <location>
        <begin position="292"/>
        <end position="314"/>
    </location>
</feature>
<feature type="transmembrane region" description="Helical" evidence="8">
    <location>
        <begin position="30"/>
        <end position="49"/>
    </location>
</feature>
<dbReference type="GO" id="GO:0046964">
    <property type="term" value="F:3'-phosphoadenosine 5'-phosphosulfate transmembrane transporter activity"/>
    <property type="evidence" value="ECO:0007669"/>
    <property type="project" value="TreeGrafter"/>
</dbReference>
<evidence type="ECO:0000313" key="10">
    <source>
        <dbReference type="Proteomes" id="UP001055712"/>
    </source>
</evidence>
<keyword evidence="5 8" id="KW-1133">Transmembrane helix</keyword>
<evidence type="ECO:0000256" key="8">
    <source>
        <dbReference type="SAM" id="Phobius"/>
    </source>
</evidence>
<gene>
    <name evidence="9" type="ORF">D9Q98_005835</name>
</gene>
<feature type="region of interest" description="Disordered" evidence="7">
    <location>
        <begin position="455"/>
        <end position="475"/>
    </location>
</feature>
<dbReference type="PANTHER" id="PTHR10778:SF13">
    <property type="entry name" value="ADENOSINE 3'-PHOSPHO 5'-PHOSPHOSULFATE TRANSPORTER 1"/>
    <property type="match status" value="1"/>
</dbReference>
<comment type="caution">
    <text evidence="9">The sequence shown here is derived from an EMBL/GenBank/DDBJ whole genome shotgun (WGS) entry which is preliminary data.</text>
</comment>
<evidence type="ECO:0000256" key="2">
    <source>
        <dbReference type="ARBA" id="ARBA00008349"/>
    </source>
</evidence>
<dbReference type="Proteomes" id="UP001055712">
    <property type="component" value="Unassembled WGS sequence"/>
</dbReference>
<feature type="transmembrane region" description="Helical" evidence="8">
    <location>
        <begin position="221"/>
        <end position="238"/>
    </location>
</feature>
<evidence type="ECO:0000256" key="4">
    <source>
        <dbReference type="ARBA" id="ARBA00022692"/>
    </source>
</evidence>
<keyword evidence="6 8" id="KW-0472">Membrane</keyword>
<dbReference type="EMBL" id="SIDB01000002">
    <property type="protein sequence ID" value="KAI3436418.1"/>
    <property type="molecule type" value="Genomic_DNA"/>
</dbReference>
<keyword evidence="4 8" id="KW-0812">Transmembrane</keyword>
<comment type="similarity">
    <text evidence="2">Belongs to the nucleotide-sugar transporter family. UDP-galactose:UMP antiporter (TC 2.A.7.11) subfamily.</text>
</comment>
<dbReference type="GO" id="GO:0000139">
    <property type="term" value="C:Golgi membrane"/>
    <property type="evidence" value="ECO:0007669"/>
    <property type="project" value="TreeGrafter"/>
</dbReference>
<dbReference type="OrthoDB" id="1601at2759"/>
<name>A0A9D4TWG6_CHLVU</name>
<sequence>MAGLKYAAAASPTVGGSESRRLVHRVHHHARLVGLFLAITGCFLVYSLIQERLMTLGFGPAKERFRHSLFIILVNRLVCCAVAAAALSLAGKSLQPGAPLALFSIPSLANVLGSASQYEALKYVSFPLQALAKCAKTVPVMAWGLILGGRKYGAIDYVCAGTVTLGCALFVLTGDIAAPQQLHLKQEVAAVAASAAAVRGSHTGPFAAALHHAMDGSIDRWMMYGLLLLAAFLLFDGLTSTTQDKLFAQYEMHSVSQLLWVSLWSAGISFVLLAAARQLVPALLFVARHPLALVYILLLSLVSTAVQLFIFYTIQQYGALHFALIMTLRQFLSIVLSCLVFNHDLSSPQWLGTMLVIGGLVARGMHRGGLARTSHKAAGPRRHASLPNAASVLLPLAASIPVIAPGPEAGQPGAGAADGRWLGSQPHAPASRKYAADAIPVDVQAGSLGSGSLENASQALRRGSPRAPSHGTAASLAARRTAVAGMA</sequence>
<organism evidence="9 10">
    <name type="scientific">Chlorella vulgaris</name>
    <name type="common">Green alga</name>
    <dbReference type="NCBI Taxonomy" id="3077"/>
    <lineage>
        <taxon>Eukaryota</taxon>
        <taxon>Viridiplantae</taxon>
        <taxon>Chlorophyta</taxon>
        <taxon>core chlorophytes</taxon>
        <taxon>Trebouxiophyceae</taxon>
        <taxon>Chlorellales</taxon>
        <taxon>Chlorellaceae</taxon>
        <taxon>Chlorella clade</taxon>
        <taxon>Chlorella</taxon>
    </lineage>
</organism>
<dbReference type="Pfam" id="PF08449">
    <property type="entry name" value="UAA"/>
    <property type="match status" value="1"/>
</dbReference>
<feature type="transmembrane region" description="Helical" evidence="8">
    <location>
        <begin position="69"/>
        <end position="90"/>
    </location>
</feature>
<reference evidence="9" key="2">
    <citation type="submission" date="2020-11" db="EMBL/GenBank/DDBJ databases">
        <authorList>
            <person name="Cecchin M."/>
            <person name="Marcolungo L."/>
            <person name="Rossato M."/>
            <person name="Girolomoni L."/>
            <person name="Cosentino E."/>
            <person name="Cuine S."/>
            <person name="Li-Beisson Y."/>
            <person name="Delledonne M."/>
            <person name="Ballottari M."/>
        </authorList>
    </citation>
    <scope>NUCLEOTIDE SEQUENCE</scope>
    <source>
        <strain evidence="9">211/11P</strain>
        <tissue evidence="9">Whole cell</tissue>
    </source>
</reference>
<evidence type="ECO:0000313" key="9">
    <source>
        <dbReference type="EMBL" id="KAI3436418.1"/>
    </source>
</evidence>
<feature type="transmembrane region" description="Helical" evidence="8">
    <location>
        <begin position="258"/>
        <end position="280"/>
    </location>
</feature>
<evidence type="ECO:0000256" key="1">
    <source>
        <dbReference type="ARBA" id="ARBA00004141"/>
    </source>
</evidence>
<dbReference type="GO" id="GO:0005789">
    <property type="term" value="C:endoplasmic reticulum membrane"/>
    <property type="evidence" value="ECO:0007669"/>
    <property type="project" value="TreeGrafter"/>
</dbReference>
<evidence type="ECO:0000256" key="7">
    <source>
        <dbReference type="SAM" id="MobiDB-lite"/>
    </source>
</evidence>
<keyword evidence="3" id="KW-0813">Transport</keyword>
<dbReference type="InterPro" id="IPR013657">
    <property type="entry name" value="SCL35B1-4/HUT1"/>
</dbReference>
<keyword evidence="10" id="KW-1185">Reference proteome</keyword>
<protein>
    <submittedName>
        <fullName evidence="9">Uncharacterized protein</fullName>
    </submittedName>
</protein>
<feature type="transmembrane region" description="Helical" evidence="8">
    <location>
        <begin position="320"/>
        <end position="341"/>
    </location>
</feature>
<evidence type="ECO:0000256" key="3">
    <source>
        <dbReference type="ARBA" id="ARBA00022448"/>
    </source>
</evidence>
<accession>A0A9D4TWG6</accession>
<proteinExistence type="inferred from homology"/>
<dbReference type="AlphaFoldDB" id="A0A9D4TWG6"/>